<reference evidence="2" key="1">
    <citation type="journal article" date="2021" name="Proc. Natl. Acad. Sci. U.S.A.">
        <title>A Catalog of Tens of Thousands of Viruses from Human Metagenomes Reveals Hidden Associations with Chronic Diseases.</title>
        <authorList>
            <person name="Tisza M.J."/>
            <person name="Buck C.B."/>
        </authorList>
    </citation>
    <scope>NUCLEOTIDE SEQUENCE</scope>
    <source>
        <strain evidence="2">Ctg4a4</strain>
    </source>
</reference>
<name>A0A8S5V5S6_9CAUD</name>
<accession>A0A8S5V5S6</accession>
<protein>
    <submittedName>
        <fullName evidence="2">Uncharacterized protein</fullName>
    </submittedName>
</protein>
<keyword evidence="1" id="KW-0812">Transmembrane</keyword>
<keyword evidence="1" id="KW-0472">Membrane</keyword>
<sequence>MGIVKRPTTCRFLLYFQLITVLKIWRWRVQLFFVIINKKNND</sequence>
<proteinExistence type="predicted"/>
<dbReference type="EMBL" id="BK016202">
    <property type="protein sequence ID" value="DAG02053.1"/>
    <property type="molecule type" value="Genomic_DNA"/>
</dbReference>
<evidence type="ECO:0000256" key="1">
    <source>
        <dbReference type="SAM" id="Phobius"/>
    </source>
</evidence>
<organism evidence="2">
    <name type="scientific">Siphoviridae sp. ctg4a4</name>
    <dbReference type="NCBI Taxonomy" id="2825602"/>
    <lineage>
        <taxon>Viruses</taxon>
        <taxon>Duplodnaviria</taxon>
        <taxon>Heunggongvirae</taxon>
        <taxon>Uroviricota</taxon>
        <taxon>Caudoviricetes</taxon>
    </lineage>
</organism>
<feature type="transmembrane region" description="Helical" evidence="1">
    <location>
        <begin position="12"/>
        <end position="36"/>
    </location>
</feature>
<evidence type="ECO:0000313" key="2">
    <source>
        <dbReference type="EMBL" id="DAG02053.1"/>
    </source>
</evidence>
<keyword evidence="1" id="KW-1133">Transmembrane helix</keyword>